<proteinExistence type="predicted"/>
<dbReference type="Proteomes" id="UP001221757">
    <property type="component" value="Unassembled WGS sequence"/>
</dbReference>
<organism evidence="1 2">
    <name type="scientific">Mycena rosella</name>
    <name type="common">Pink bonnet</name>
    <name type="synonym">Agaricus rosellus</name>
    <dbReference type="NCBI Taxonomy" id="1033263"/>
    <lineage>
        <taxon>Eukaryota</taxon>
        <taxon>Fungi</taxon>
        <taxon>Dikarya</taxon>
        <taxon>Basidiomycota</taxon>
        <taxon>Agaricomycotina</taxon>
        <taxon>Agaricomycetes</taxon>
        <taxon>Agaricomycetidae</taxon>
        <taxon>Agaricales</taxon>
        <taxon>Marasmiineae</taxon>
        <taxon>Mycenaceae</taxon>
        <taxon>Mycena</taxon>
    </lineage>
</organism>
<comment type="caution">
    <text evidence="1">The sequence shown here is derived from an EMBL/GenBank/DDBJ whole genome shotgun (WGS) entry which is preliminary data.</text>
</comment>
<accession>A0AAD7D6J9</accession>
<evidence type="ECO:0000313" key="2">
    <source>
        <dbReference type="Proteomes" id="UP001221757"/>
    </source>
</evidence>
<reference evidence="1" key="1">
    <citation type="submission" date="2023-03" db="EMBL/GenBank/DDBJ databases">
        <title>Massive genome expansion in bonnet fungi (Mycena s.s.) driven by repeated elements and novel gene families across ecological guilds.</title>
        <authorList>
            <consortium name="Lawrence Berkeley National Laboratory"/>
            <person name="Harder C.B."/>
            <person name="Miyauchi S."/>
            <person name="Viragh M."/>
            <person name="Kuo A."/>
            <person name="Thoen E."/>
            <person name="Andreopoulos B."/>
            <person name="Lu D."/>
            <person name="Skrede I."/>
            <person name="Drula E."/>
            <person name="Henrissat B."/>
            <person name="Morin E."/>
            <person name="Kohler A."/>
            <person name="Barry K."/>
            <person name="LaButti K."/>
            <person name="Morin E."/>
            <person name="Salamov A."/>
            <person name="Lipzen A."/>
            <person name="Mereny Z."/>
            <person name="Hegedus B."/>
            <person name="Baldrian P."/>
            <person name="Stursova M."/>
            <person name="Weitz H."/>
            <person name="Taylor A."/>
            <person name="Grigoriev I.V."/>
            <person name="Nagy L.G."/>
            <person name="Martin F."/>
            <person name="Kauserud H."/>
        </authorList>
    </citation>
    <scope>NUCLEOTIDE SEQUENCE</scope>
    <source>
        <strain evidence="1">CBHHK067</strain>
    </source>
</reference>
<protein>
    <submittedName>
        <fullName evidence="1">Uncharacterized protein</fullName>
    </submittedName>
</protein>
<name>A0AAD7D6J9_MYCRO</name>
<dbReference type="AlphaFoldDB" id="A0AAD7D6J9"/>
<gene>
    <name evidence="1" type="ORF">B0H17DRAFT_1205717</name>
</gene>
<dbReference type="EMBL" id="JARKIE010000116">
    <property type="protein sequence ID" value="KAJ7681589.1"/>
    <property type="molecule type" value="Genomic_DNA"/>
</dbReference>
<sequence length="155" mass="17364">MNIIRYALSASERRHDEYLVLHAQGLIAADMIGVVVDCASFVVDAMFVDVFPACGLGVSVATAGRYINPRLTQPRTRPPRWLLCSISTPLLKRTDHQHTDIARPRPRPHMEMVPRHHTRTIPAVRSVRESMSPEYGYACAGSMSPDFAHGHGHRR</sequence>
<keyword evidence="2" id="KW-1185">Reference proteome</keyword>
<evidence type="ECO:0000313" key="1">
    <source>
        <dbReference type="EMBL" id="KAJ7681589.1"/>
    </source>
</evidence>